<reference evidence="1 2" key="1">
    <citation type="submission" date="2017-01" db="EMBL/GenBank/DDBJ databases">
        <title>Phylogeographic, genomic and meropenem susceptibility analysis of Burkholderia ubonensis.</title>
        <authorList>
            <person name="Price E.P."/>
            <person name="Sarovich D.S."/>
            <person name="Webb J.R."/>
            <person name="Hall C.M."/>
            <person name="Sahl J.W."/>
            <person name="Kaestli M."/>
            <person name="Mayo M."/>
            <person name="Harrington G."/>
            <person name="Baker A.L."/>
            <person name="Sidak-Loftis L.C."/>
            <person name="Lummis M."/>
            <person name="Schupp J.M."/>
            <person name="Gillece J.D."/>
            <person name="Tuanyok A."/>
            <person name="Warner J."/>
            <person name="Busch J.D."/>
            <person name="Keim P."/>
            <person name="Currie B.J."/>
            <person name="Wagner D.M."/>
        </authorList>
    </citation>
    <scope>NUCLEOTIDE SEQUENCE [LARGE SCALE GENOMIC DNA]</scope>
    <source>
        <strain evidence="1 2">A21</strain>
    </source>
</reference>
<evidence type="ECO:0000313" key="2">
    <source>
        <dbReference type="Proteomes" id="UP000187194"/>
    </source>
</evidence>
<dbReference type="AlphaFoldDB" id="A0A1R1J580"/>
<evidence type="ECO:0000313" key="1">
    <source>
        <dbReference type="EMBL" id="OMG70459.1"/>
    </source>
</evidence>
<dbReference type="EMBL" id="MTJZ01000056">
    <property type="protein sequence ID" value="OMG70459.1"/>
    <property type="molecule type" value="Genomic_DNA"/>
</dbReference>
<proteinExistence type="predicted"/>
<protein>
    <submittedName>
        <fullName evidence="1">Uncharacterized protein</fullName>
    </submittedName>
</protein>
<comment type="caution">
    <text evidence="1">The sequence shown here is derived from an EMBL/GenBank/DDBJ whole genome shotgun (WGS) entry which is preliminary data.</text>
</comment>
<gene>
    <name evidence="1" type="ORF">BW685_26240</name>
</gene>
<name>A0A1R1J580_9BURK</name>
<dbReference type="Proteomes" id="UP000187194">
    <property type="component" value="Unassembled WGS sequence"/>
</dbReference>
<organism evidence="1 2">
    <name type="scientific">Burkholderia ubonensis</name>
    <dbReference type="NCBI Taxonomy" id="101571"/>
    <lineage>
        <taxon>Bacteria</taxon>
        <taxon>Pseudomonadati</taxon>
        <taxon>Pseudomonadota</taxon>
        <taxon>Betaproteobacteria</taxon>
        <taxon>Burkholderiales</taxon>
        <taxon>Burkholderiaceae</taxon>
        <taxon>Burkholderia</taxon>
        <taxon>Burkholderia cepacia complex</taxon>
    </lineage>
</organism>
<sequence>MRALTYLEQQGITIARLADLEEIMVEVADGQVRAGAWRRYHVAALSMHQSNRFHLSIYRCLTS</sequence>
<accession>A0A1R1J580</accession>